<dbReference type="Proteomes" id="UP000277580">
    <property type="component" value="Unassembled WGS sequence"/>
</dbReference>
<dbReference type="OrthoDB" id="4463286at2759"/>
<protein>
    <submittedName>
        <fullName evidence="2">Uncharacterized protein</fullName>
    </submittedName>
</protein>
<feature type="compositionally biased region" description="Low complexity" evidence="1">
    <location>
        <begin position="250"/>
        <end position="260"/>
    </location>
</feature>
<dbReference type="STRING" id="1392247.A0A3N4LDN7"/>
<keyword evidence="3" id="KW-1185">Reference proteome</keyword>
<feature type="compositionally biased region" description="Pro residues" evidence="1">
    <location>
        <begin position="9"/>
        <end position="18"/>
    </location>
</feature>
<dbReference type="EMBL" id="ML119110">
    <property type="protein sequence ID" value="RPB16065.1"/>
    <property type="molecule type" value="Genomic_DNA"/>
</dbReference>
<dbReference type="AlphaFoldDB" id="A0A3N4LDN7"/>
<evidence type="ECO:0000313" key="2">
    <source>
        <dbReference type="EMBL" id="RPB16065.1"/>
    </source>
</evidence>
<feature type="region of interest" description="Disordered" evidence="1">
    <location>
        <begin position="1"/>
        <end position="219"/>
    </location>
</feature>
<reference evidence="2 3" key="1">
    <citation type="journal article" date="2018" name="Nat. Ecol. Evol.">
        <title>Pezizomycetes genomes reveal the molecular basis of ectomycorrhizal truffle lifestyle.</title>
        <authorList>
            <person name="Murat C."/>
            <person name="Payen T."/>
            <person name="Noel B."/>
            <person name="Kuo A."/>
            <person name="Morin E."/>
            <person name="Chen J."/>
            <person name="Kohler A."/>
            <person name="Krizsan K."/>
            <person name="Balestrini R."/>
            <person name="Da Silva C."/>
            <person name="Montanini B."/>
            <person name="Hainaut M."/>
            <person name="Levati E."/>
            <person name="Barry K.W."/>
            <person name="Belfiori B."/>
            <person name="Cichocki N."/>
            <person name="Clum A."/>
            <person name="Dockter R.B."/>
            <person name="Fauchery L."/>
            <person name="Guy J."/>
            <person name="Iotti M."/>
            <person name="Le Tacon F."/>
            <person name="Lindquist E.A."/>
            <person name="Lipzen A."/>
            <person name="Malagnac F."/>
            <person name="Mello A."/>
            <person name="Molinier V."/>
            <person name="Miyauchi S."/>
            <person name="Poulain J."/>
            <person name="Riccioni C."/>
            <person name="Rubini A."/>
            <person name="Sitrit Y."/>
            <person name="Splivallo R."/>
            <person name="Traeger S."/>
            <person name="Wang M."/>
            <person name="Zifcakova L."/>
            <person name="Wipf D."/>
            <person name="Zambonelli A."/>
            <person name="Paolocci F."/>
            <person name="Nowrousian M."/>
            <person name="Ottonello S."/>
            <person name="Baldrian P."/>
            <person name="Spatafora J.W."/>
            <person name="Henrissat B."/>
            <person name="Nagy L.G."/>
            <person name="Aury J.M."/>
            <person name="Wincker P."/>
            <person name="Grigoriev I.V."/>
            <person name="Bonfante P."/>
            <person name="Martin F.M."/>
        </authorList>
    </citation>
    <scope>NUCLEOTIDE SEQUENCE [LARGE SCALE GENOMIC DNA]</scope>
    <source>
        <strain evidence="2 3">CCBAS932</strain>
    </source>
</reference>
<feature type="compositionally biased region" description="Basic and acidic residues" evidence="1">
    <location>
        <begin position="180"/>
        <end position="203"/>
    </location>
</feature>
<feature type="compositionally biased region" description="Polar residues" evidence="1">
    <location>
        <begin position="103"/>
        <end position="126"/>
    </location>
</feature>
<accession>A0A3N4LDN7</accession>
<evidence type="ECO:0000256" key="1">
    <source>
        <dbReference type="SAM" id="MobiDB-lite"/>
    </source>
</evidence>
<feature type="compositionally biased region" description="Basic and acidic residues" evidence="1">
    <location>
        <begin position="279"/>
        <end position="291"/>
    </location>
</feature>
<feature type="compositionally biased region" description="Basic and acidic residues" evidence="1">
    <location>
        <begin position="67"/>
        <end position="88"/>
    </location>
</feature>
<dbReference type="InParanoid" id="A0A3N4LDN7"/>
<feature type="compositionally biased region" description="Low complexity" evidence="1">
    <location>
        <begin position="31"/>
        <end position="50"/>
    </location>
</feature>
<feature type="region of interest" description="Disordered" evidence="1">
    <location>
        <begin position="340"/>
        <end position="406"/>
    </location>
</feature>
<name>A0A3N4LDN7_9PEZI</name>
<feature type="compositionally biased region" description="Basic and acidic residues" evidence="1">
    <location>
        <begin position="158"/>
        <end position="167"/>
    </location>
</feature>
<evidence type="ECO:0000313" key="3">
    <source>
        <dbReference type="Proteomes" id="UP000277580"/>
    </source>
</evidence>
<sequence length="423" mass="46365">MTTEALSAAPPPPPPPPTVMDVDRSPSITHAPSVAATSTSKSAKSLSASPGKNYSPPKKVASAPSEDSARSPDLKRNELPKIIVKKEPTSPGPPSRHRPAKLNLSNAPNTSSGAATPRTANGNLATIQDVGMACLSPGFSTQDPTMREQLQRSISVREAQRSIIESRLHRHAKPNAEPNSRADRDEPPASARDRSDRGSDRSAHTPRRRPPNSLTIVPPSHRAFAHERVVQSAPLHQSFTGRHHPPPPSHHNSQQHPQNQEVNRLPPITDVVFGPNRLDSARGIRPQEENSSRQYYPTTRPAYPSPNNMAYPRPREHRSAEEAIANMSGGREELLPRIIHYGGHQPPTPPSPPQAPAHTPSKLMVNGVQEHPPHSSGTKRRRTREDYGERDGSFGSEDSPDAKRRKKEEFLSLCARAWELFHS</sequence>
<feature type="compositionally biased region" description="Pro residues" evidence="1">
    <location>
        <begin position="346"/>
        <end position="355"/>
    </location>
</feature>
<gene>
    <name evidence="2" type="ORF">P167DRAFT_551637</name>
</gene>
<proteinExistence type="predicted"/>
<feature type="compositionally biased region" description="Basic and acidic residues" evidence="1">
    <location>
        <begin position="383"/>
        <end position="392"/>
    </location>
</feature>
<feature type="region of interest" description="Disordered" evidence="1">
    <location>
        <begin position="237"/>
        <end position="318"/>
    </location>
</feature>
<organism evidence="2 3">
    <name type="scientific">Morchella conica CCBAS932</name>
    <dbReference type="NCBI Taxonomy" id="1392247"/>
    <lineage>
        <taxon>Eukaryota</taxon>
        <taxon>Fungi</taxon>
        <taxon>Dikarya</taxon>
        <taxon>Ascomycota</taxon>
        <taxon>Pezizomycotina</taxon>
        <taxon>Pezizomycetes</taxon>
        <taxon>Pezizales</taxon>
        <taxon>Morchellaceae</taxon>
        <taxon>Morchella</taxon>
    </lineage>
</organism>